<feature type="region of interest" description="Disordered" evidence="2">
    <location>
        <begin position="335"/>
        <end position="388"/>
    </location>
</feature>
<keyword evidence="1" id="KW-0863">Zinc-finger</keyword>
<comment type="caution">
    <text evidence="4">The sequence shown here is derived from an EMBL/GenBank/DDBJ whole genome shotgun (WGS) entry which is preliminary data.</text>
</comment>
<sequence>MNPMGHSFDALAKYKATTDKLDKFLIYQAQNGGLNGGPSYVFKTSEAQLHMALDMDRDAEGILKHEVCFADGNHKRCPGYITLTLWVYHPLLRQVVKLATMETEAEGKENIRMFWSILNSALREVSENKSYRFNPSGVMVDEGGGWWASIPLELADGALDRTISCEVHWKFTVKRNLSAIQAAYGVDVGEEFADITNGILKAATPNMFEMAKNRLDMFQQKYPMKGLASWWTWWEKRKSHIFRAFKPSLNAPRANLVESGHSSWKNSGLIHLDLLDAARQDVAENLQLRANLRGYEQGTCSGGKGPSQRVISKRNYAEQGKRAQAFSNELHEYMMSGEDEPQPKSRETFVDEKASHRHDPPRRSSAMNKQSDKSTKSTAKQAKRPCPLRKTRSKSFIRVLDIAKKMKSLSIKSEIIVNEHERHFILAAASGVTYDIEINNSPNCTCKYCNDRDVCSHITWLLLNHFKVPEDDSLLHQRGYTSHDLEGIFGKSKKKQSSPCQEKSPRSNSKGHSTTVCKWVITKHLLNTRPKCPTCHAEITKDDLKITCDARWTPPHKNKEGQSFTVPRTFHYCLKWECVSRNSPRDSSITEPPSVFHVDSTANFSPDEWRVVTFLDFPLSFD</sequence>
<protein>
    <recommendedName>
        <fullName evidence="3">SWIM-type domain-containing protein</fullName>
    </recommendedName>
</protein>
<dbReference type="PROSITE" id="PS50966">
    <property type="entry name" value="ZF_SWIM"/>
    <property type="match status" value="1"/>
</dbReference>
<evidence type="ECO:0000313" key="5">
    <source>
        <dbReference type="Proteomes" id="UP001159405"/>
    </source>
</evidence>
<name>A0ABN8R106_9CNID</name>
<dbReference type="Proteomes" id="UP001159405">
    <property type="component" value="Unassembled WGS sequence"/>
</dbReference>
<proteinExistence type="predicted"/>
<dbReference type="InterPro" id="IPR007527">
    <property type="entry name" value="Znf_SWIM"/>
</dbReference>
<evidence type="ECO:0000256" key="2">
    <source>
        <dbReference type="SAM" id="MobiDB-lite"/>
    </source>
</evidence>
<organism evidence="4 5">
    <name type="scientific">Porites lobata</name>
    <dbReference type="NCBI Taxonomy" id="104759"/>
    <lineage>
        <taxon>Eukaryota</taxon>
        <taxon>Metazoa</taxon>
        <taxon>Cnidaria</taxon>
        <taxon>Anthozoa</taxon>
        <taxon>Hexacorallia</taxon>
        <taxon>Scleractinia</taxon>
        <taxon>Fungiina</taxon>
        <taxon>Poritidae</taxon>
        <taxon>Porites</taxon>
    </lineage>
</organism>
<gene>
    <name evidence="4" type="ORF">PLOB_00013291</name>
</gene>
<reference evidence="4 5" key="1">
    <citation type="submission" date="2022-05" db="EMBL/GenBank/DDBJ databases">
        <authorList>
            <consortium name="Genoscope - CEA"/>
            <person name="William W."/>
        </authorList>
    </citation>
    <scope>NUCLEOTIDE SEQUENCE [LARGE SCALE GENOMIC DNA]</scope>
</reference>
<keyword evidence="5" id="KW-1185">Reference proteome</keyword>
<keyword evidence="1" id="KW-0479">Metal-binding</keyword>
<evidence type="ECO:0000313" key="4">
    <source>
        <dbReference type="EMBL" id="CAH3172859.1"/>
    </source>
</evidence>
<evidence type="ECO:0000259" key="3">
    <source>
        <dbReference type="PROSITE" id="PS50966"/>
    </source>
</evidence>
<feature type="domain" description="SWIM-type" evidence="3">
    <location>
        <begin position="434"/>
        <end position="466"/>
    </location>
</feature>
<keyword evidence="1" id="KW-0862">Zinc</keyword>
<dbReference type="InterPro" id="IPR039903">
    <property type="entry name" value="Zswim2"/>
</dbReference>
<accession>A0ABN8R106</accession>
<feature type="region of interest" description="Disordered" evidence="2">
    <location>
        <begin position="490"/>
        <end position="512"/>
    </location>
</feature>
<dbReference type="EMBL" id="CALNXK010000176">
    <property type="protein sequence ID" value="CAH3172859.1"/>
    <property type="molecule type" value="Genomic_DNA"/>
</dbReference>
<evidence type="ECO:0000256" key="1">
    <source>
        <dbReference type="PROSITE-ProRule" id="PRU00325"/>
    </source>
</evidence>
<feature type="compositionally biased region" description="Basic and acidic residues" evidence="2">
    <location>
        <begin position="341"/>
        <end position="362"/>
    </location>
</feature>
<dbReference type="PANTHER" id="PTHR21540">
    <property type="entry name" value="RING FINGER AND SWIM DOMAIN-CONTAINING PROTEIN 2"/>
    <property type="match status" value="1"/>
</dbReference>
<feature type="compositionally biased region" description="Polar residues" evidence="2">
    <location>
        <begin position="497"/>
        <end position="512"/>
    </location>
</feature>